<evidence type="ECO:0000256" key="1">
    <source>
        <dbReference type="SAM" id="Phobius"/>
    </source>
</evidence>
<feature type="transmembrane region" description="Helical" evidence="1">
    <location>
        <begin position="185"/>
        <end position="211"/>
    </location>
</feature>
<organism evidence="2">
    <name type="scientific">Tanacetum cinerariifolium</name>
    <name type="common">Dalmatian daisy</name>
    <name type="synonym">Chrysanthemum cinerariifolium</name>
    <dbReference type="NCBI Taxonomy" id="118510"/>
    <lineage>
        <taxon>Eukaryota</taxon>
        <taxon>Viridiplantae</taxon>
        <taxon>Streptophyta</taxon>
        <taxon>Embryophyta</taxon>
        <taxon>Tracheophyta</taxon>
        <taxon>Spermatophyta</taxon>
        <taxon>Magnoliopsida</taxon>
        <taxon>eudicotyledons</taxon>
        <taxon>Gunneridae</taxon>
        <taxon>Pentapetalae</taxon>
        <taxon>asterids</taxon>
        <taxon>campanulids</taxon>
        <taxon>Asterales</taxon>
        <taxon>Asteraceae</taxon>
        <taxon>Asteroideae</taxon>
        <taxon>Anthemideae</taxon>
        <taxon>Anthemidinae</taxon>
        <taxon>Tanacetum</taxon>
    </lineage>
</organism>
<dbReference type="AlphaFoldDB" id="A0A699JLQ9"/>
<comment type="caution">
    <text evidence="2">The sequence shown here is derived from an EMBL/GenBank/DDBJ whole genome shotgun (WGS) entry which is preliminary data.</text>
</comment>
<name>A0A699JLQ9_TANCI</name>
<proteinExistence type="predicted"/>
<protein>
    <submittedName>
        <fullName evidence="2">Uncharacterized protein</fullName>
    </submittedName>
</protein>
<sequence>CGPPLCGTDGPRSSDEWANVATEAYGTDGPRSSDKGLTKGRMCGAVLKGPSVGEQFDGGGCVCCGGVAPVFAGIGGGGNGEWENVAIEAFGDSDRVCSTRKCLQGSGGGGCTDDVEFSGGPNEDAGLDDLIGEVQEQMPLLANWCICGPGDRIKGLTKGRMCGAILRVTLLTKGPRVGEKFDEGAVFAVVVLLLLFLILVGADMVVSDGFLETGPVKKSMDHEAYAVAALIQLDMLQRRLNFVMTKTEIQLN</sequence>
<keyword evidence="1" id="KW-0472">Membrane</keyword>
<feature type="non-terminal residue" evidence="2">
    <location>
        <position position="1"/>
    </location>
</feature>
<accession>A0A699JLQ9</accession>
<dbReference type="EMBL" id="BKCJ010425788">
    <property type="protein sequence ID" value="GFA44805.1"/>
    <property type="molecule type" value="Genomic_DNA"/>
</dbReference>
<keyword evidence="1" id="KW-0812">Transmembrane</keyword>
<evidence type="ECO:0000313" key="2">
    <source>
        <dbReference type="EMBL" id="GFA44805.1"/>
    </source>
</evidence>
<reference evidence="2" key="1">
    <citation type="journal article" date="2019" name="Sci. Rep.">
        <title>Draft genome of Tanacetum cinerariifolium, the natural source of mosquito coil.</title>
        <authorList>
            <person name="Yamashiro T."/>
            <person name="Shiraishi A."/>
            <person name="Satake H."/>
            <person name="Nakayama K."/>
        </authorList>
    </citation>
    <scope>NUCLEOTIDE SEQUENCE</scope>
</reference>
<gene>
    <name evidence="2" type="ORF">Tci_616777</name>
</gene>
<keyword evidence="1" id="KW-1133">Transmembrane helix</keyword>